<evidence type="ECO:0000313" key="2">
    <source>
        <dbReference type="Proteomes" id="UP000229630"/>
    </source>
</evidence>
<evidence type="ECO:0000313" key="1">
    <source>
        <dbReference type="EMBL" id="ATV26351.1"/>
    </source>
</evidence>
<gene>
    <name evidence="1" type="ORF">CTM62_06210</name>
</gene>
<proteinExistence type="predicted"/>
<reference evidence="1 2" key="1">
    <citation type="submission" date="2017-11" db="EMBL/GenBank/DDBJ databases">
        <title>Genome sequencing of Prevotella intermedia KCOM 2837.</title>
        <authorList>
            <person name="Kook J.-K."/>
            <person name="Park S.-N."/>
            <person name="Lim Y.K."/>
        </authorList>
    </citation>
    <scope>NUCLEOTIDE SEQUENCE [LARGE SCALE GENOMIC DNA]</scope>
    <source>
        <strain evidence="1 2">KCOM 2837</strain>
    </source>
</reference>
<protein>
    <submittedName>
        <fullName evidence="1">XRE family transcriptional regulator</fullName>
    </submittedName>
</protein>
<sequence length="135" mass="16054">MGKKSNRRWSFQDDEYVRENLGKLSFEDMGRHLGRSHMSVRLYVLRRKLTTGQLVRRNLLLALLQVKFRHPEDFSPTRMFYKETGIGQRRYWDLYFGRKAITGKEYAAVAEYLGVTVTEAVESRQLELFEKEDLE</sequence>
<dbReference type="AlphaFoldDB" id="A0A2D3LPM6"/>
<dbReference type="Proteomes" id="UP000229630">
    <property type="component" value="Chromosome 1"/>
</dbReference>
<dbReference type="EMBL" id="CP024723">
    <property type="protein sequence ID" value="ATV26351.1"/>
    <property type="molecule type" value="Genomic_DNA"/>
</dbReference>
<name>A0A2D3LPM6_PREIN</name>
<accession>A0A2D3LPM6</accession>
<organism evidence="1 2">
    <name type="scientific">Prevotella intermedia</name>
    <dbReference type="NCBI Taxonomy" id="28131"/>
    <lineage>
        <taxon>Bacteria</taxon>
        <taxon>Pseudomonadati</taxon>
        <taxon>Bacteroidota</taxon>
        <taxon>Bacteroidia</taxon>
        <taxon>Bacteroidales</taxon>
        <taxon>Prevotellaceae</taxon>
        <taxon>Prevotella</taxon>
    </lineage>
</organism>